<dbReference type="EMBL" id="CAICTM010002113">
    <property type="protein sequence ID" value="CAB9527964.1"/>
    <property type="molecule type" value="Genomic_DNA"/>
</dbReference>
<accession>A0A9N8EXV8</accession>
<proteinExistence type="predicted"/>
<evidence type="ECO:0000313" key="2">
    <source>
        <dbReference type="EMBL" id="CAB9527964.1"/>
    </source>
</evidence>
<keyword evidence="3" id="KW-1185">Reference proteome</keyword>
<dbReference type="OrthoDB" id="38971at2759"/>
<sequence>MGCCTSSPHAKRRYLDPADLVEEFVDILPDNTSTGPRLRTFGRYRPNQVFVPDDIDGLPSSKLNHKLATSPNTVLYTAEIDNGKSWDFLRPCLLIIPLWPWVALQWWLANGCEIHCDLICCWVRKEYSTRTYYRVYANRIEVNDPRVRFPFGVLGCGSWTADHVLSHPFDRGAFGFHRVRFGVPSLLCCVYPTSGDVVARQRCQCNGPFWYSCDGWWCDEWLCDMMCCTFRYNGLADGDETAFASNLALQAYYEGRHITPTQMEQCLDYWRNHISEMGDPIHRQRPVLCEESGCSMRSCIPTGKIYQRICQCERRVPEHFERTPEIVEVYDKYETLRRRQTDRYLTFKEPVYHSTVCRSLGCRRCFGRKGVIFCTEGCCCENKDHTMGRCYKHLPKDQVDDPFAPYIHTDWDDDNSAAKVLQIVLGNPPRNVVYRKWQFDPDTKQYTVVESPTITNNETVSTPKTASNGHCHHDESKEHPGEVAVLSNHHHQQQQIVSPDGYEVFADESLAMNNSDGSLRDHSSRTPHIVATPPGRACTILTGEF</sequence>
<organism evidence="2 3">
    <name type="scientific">Seminavis robusta</name>
    <dbReference type="NCBI Taxonomy" id="568900"/>
    <lineage>
        <taxon>Eukaryota</taxon>
        <taxon>Sar</taxon>
        <taxon>Stramenopiles</taxon>
        <taxon>Ochrophyta</taxon>
        <taxon>Bacillariophyta</taxon>
        <taxon>Bacillariophyceae</taxon>
        <taxon>Bacillariophycidae</taxon>
        <taxon>Naviculales</taxon>
        <taxon>Naviculaceae</taxon>
        <taxon>Seminavis</taxon>
    </lineage>
</organism>
<evidence type="ECO:0000313" key="3">
    <source>
        <dbReference type="Proteomes" id="UP001153069"/>
    </source>
</evidence>
<gene>
    <name evidence="2" type="ORF">SEMRO_2115_G315170.1</name>
</gene>
<evidence type="ECO:0000256" key="1">
    <source>
        <dbReference type="SAM" id="MobiDB-lite"/>
    </source>
</evidence>
<dbReference type="AlphaFoldDB" id="A0A9N8EXV8"/>
<dbReference type="Proteomes" id="UP001153069">
    <property type="component" value="Unassembled WGS sequence"/>
</dbReference>
<feature type="compositionally biased region" description="Polar residues" evidence="1">
    <location>
        <begin position="456"/>
        <end position="468"/>
    </location>
</feature>
<protein>
    <submittedName>
        <fullName evidence="2">Uncharacterized protein</fullName>
    </submittedName>
</protein>
<reference evidence="2" key="1">
    <citation type="submission" date="2020-06" db="EMBL/GenBank/DDBJ databases">
        <authorList>
            <consortium name="Plant Systems Biology data submission"/>
        </authorList>
    </citation>
    <scope>NUCLEOTIDE SEQUENCE</scope>
    <source>
        <strain evidence="2">D6</strain>
    </source>
</reference>
<feature type="region of interest" description="Disordered" evidence="1">
    <location>
        <begin position="456"/>
        <end position="476"/>
    </location>
</feature>
<name>A0A9N8EXV8_9STRA</name>
<comment type="caution">
    <text evidence="2">The sequence shown here is derived from an EMBL/GenBank/DDBJ whole genome shotgun (WGS) entry which is preliminary data.</text>
</comment>